<dbReference type="AlphaFoldDB" id="A0A3N2PYV9"/>
<dbReference type="InterPro" id="IPR050732">
    <property type="entry name" value="Beta-glucan_modifiers"/>
</dbReference>
<gene>
    <name evidence="14" type="ORF">SODALDRAFT_358125</name>
</gene>
<dbReference type="GeneID" id="39582550"/>
<evidence type="ECO:0000256" key="2">
    <source>
        <dbReference type="ARBA" id="ARBA00008773"/>
    </source>
</evidence>
<dbReference type="GO" id="GO:0005576">
    <property type="term" value="C:extracellular region"/>
    <property type="evidence" value="ECO:0007669"/>
    <property type="project" value="TreeGrafter"/>
</dbReference>
<comment type="subcellular location">
    <subcellularLocation>
        <location evidence="1">Secreted</location>
        <location evidence="1">Cell wall</location>
    </subcellularLocation>
</comment>
<dbReference type="InterPro" id="IPR017853">
    <property type="entry name" value="GH"/>
</dbReference>
<reference evidence="14 15" key="1">
    <citation type="journal article" date="2018" name="Mol. Ecol.">
        <title>The obligate alkalophilic soda-lake fungus Sodiomyces alkalinus has shifted to a protein diet.</title>
        <authorList>
            <person name="Grum-Grzhimaylo A.A."/>
            <person name="Falkoski D.L."/>
            <person name="van den Heuvel J."/>
            <person name="Valero-Jimenez C.A."/>
            <person name="Min B."/>
            <person name="Choi I.G."/>
            <person name="Lipzen A."/>
            <person name="Daum C.G."/>
            <person name="Aanen D.K."/>
            <person name="Tsang A."/>
            <person name="Henrissat B."/>
            <person name="Bilanenko E.N."/>
            <person name="de Vries R.P."/>
            <person name="van Kan J.A.L."/>
            <person name="Grigoriev I.V."/>
            <person name="Debets A.J.M."/>
        </authorList>
    </citation>
    <scope>NUCLEOTIDE SEQUENCE [LARGE SCALE GENOMIC DNA]</scope>
    <source>
        <strain evidence="14 15">F11</strain>
    </source>
</reference>
<evidence type="ECO:0000313" key="14">
    <source>
        <dbReference type="EMBL" id="ROT39711.1"/>
    </source>
</evidence>
<dbReference type="SUPFAM" id="SSF51445">
    <property type="entry name" value="(Trans)glycosidases"/>
    <property type="match status" value="1"/>
</dbReference>
<dbReference type="PANTHER" id="PTHR16631">
    <property type="entry name" value="GLUCAN 1,3-BETA-GLUCOSIDASE"/>
    <property type="match status" value="1"/>
</dbReference>
<protein>
    <recommendedName>
        <fullName evidence="9">Probable beta-glucosidase btgE</fullName>
    </recommendedName>
    <alternativeName>
        <fullName evidence="10">Beta-D-glucoside glucohydrolase btgE</fullName>
    </alternativeName>
    <alternativeName>
        <fullName evidence="12">Cellobiase btgE</fullName>
    </alternativeName>
    <alternativeName>
        <fullName evidence="11">Gentiobiase btgE</fullName>
    </alternativeName>
</protein>
<organism evidence="14 15">
    <name type="scientific">Sodiomyces alkalinus (strain CBS 110278 / VKM F-3762 / F11)</name>
    <name type="common">Alkaliphilic filamentous fungus</name>
    <dbReference type="NCBI Taxonomy" id="1314773"/>
    <lineage>
        <taxon>Eukaryota</taxon>
        <taxon>Fungi</taxon>
        <taxon>Dikarya</taxon>
        <taxon>Ascomycota</taxon>
        <taxon>Pezizomycotina</taxon>
        <taxon>Sordariomycetes</taxon>
        <taxon>Hypocreomycetidae</taxon>
        <taxon>Glomerellales</taxon>
        <taxon>Plectosphaerellaceae</taxon>
        <taxon>Sodiomyces</taxon>
    </lineage>
</organism>
<keyword evidence="15" id="KW-1185">Reference proteome</keyword>
<evidence type="ECO:0000256" key="6">
    <source>
        <dbReference type="ARBA" id="ARBA00022801"/>
    </source>
</evidence>
<keyword evidence="3" id="KW-0134">Cell wall</keyword>
<evidence type="ECO:0000313" key="15">
    <source>
        <dbReference type="Proteomes" id="UP000272025"/>
    </source>
</evidence>
<dbReference type="Gene3D" id="3.20.20.80">
    <property type="entry name" value="Glycosidases"/>
    <property type="match status" value="1"/>
</dbReference>
<proteinExistence type="inferred from homology"/>
<feature type="compositionally biased region" description="Pro residues" evidence="13">
    <location>
        <begin position="56"/>
        <end position="72"/>
    </location>
</feature>
<dbReference type="STRING" id="1314773.A0A3N2PYV9"/>
<evidence type="ECO:0000256" key="7">
    <source>
        <dbReference type="ARBA" id="ARBA00023295"/>
    </source>
</evidence>
<accession>A0A3N2PYV9</accession>
<keyword evidence="7" id="KW-0326">Glycosidase</keyword>
<feature type="region of interest" description="Disordered" evidence="13">
    <location>
        <begin position="53"/>
        <end position="79"/>
    </location>
</feature>
<keyword evidence="5" id="KW-0732">Signal</keyword>
<evidence type="ECO:0000256" key="3">
    <source>
        <dbReference type="ARBA" id="ARBA00022512"/>
    </source>
</evidence>
<evidence type="ECO:0000256" key="9">
    <source>
        <dbReference type="ARBA" id="ARBA00039284"/>
    </source>
</evidence>
<keyword evidence="4" id="KW-0964">Secreted</keyword>
<evidence type="ECO:0000256" key="12">
    <source>
        <dbReference type="ARBA" id="ARBA00042762"/>
    </source>
</evidence>
<dbReference type="PANTHER" id="PTHR16631:SF24">
    <property type="entry name" value="FAMILY 17 GLUCOSIDASE SCW11-RELATED"/>
    <property type="match status" value="1"/>
</dbReference>
<evidence type="ECO:0000256" key="4">
    <source>
        <dbReference type="ARBA" id="ARBA00022525"/>
    </source>
</evidence>
<evidence type="ECO:0000256" key="13">
    <source>
        <dbReference type="SAM" id="MobiDB-lite"/>
    </source>
</evidence>
<evidence type="ECO:0000256" key="1">
    <source>
        <dbReference type="ARBA" id="ARBA00004191"/>
    </source>
</evidence>
<dbReference type="GO" id="GO:0071555">
    <property type="term" value="P:cell wall organization"/>
    <property type="evidence" value="ECO:0007669"/>
    <property type="project" value="TreeGrafter"/>
</dbReference>
<comment type="similarity">
    <text evidence="2">Belongs to the glycosyl hydrolase 17 family.</text>
</comment>
<dbReference type="GO" id="GO:0042973">
    <property type="term" value="F:glucan endo-1,3-beta-D-glucosidase activity"/>
    <property type="evidence" value="ECO:0007669"/>
    <property type="project" value="TreeGrafter"/>
</dbReference>
<dbReference type="Proteomes" id="UP000272025">
    <property type="component" value="Unassembled WGS sequence"/>
</dbReference>
<dbReference type="GO" id="GO:0009986">
    <property type="term" value="C:cell surface"/>
    <property type="evidence" value="ECO:0007669"/>
    <property type="project" value="TreeGrafter"/>
</dbReference>
<comment type="function">
    <text evidence="8">Beta-glucosidases are one of a number of cellulolytic enzymes involved in the degradation of cellulosic biomass. Catalyzes the last step releasing glucose from the inhibitory cellobiose.</text>
</comment>
<dbReference type="EMBL" id="ML119053">
    <property type="protein sequence ID" value="ROT39711.1"/>
    <property type="molecule type" value="Genomic_DNA"/>
</dbReference>
<feature type="region of interest" description="Disordered" evidence="13">
    <location>
        <begin position="230"/>
        <end position="279"/>
    </location>
</feature>
<dbReference type="RefSeq" id="XP_028467517.1">
    <property type="nucleotide sequence ID" value="XM_028614072.1"/>
</dbReference>
<sequence>MKGSILLVAAAAAGASASAHRHAHRMFAKRGTDAEVCVPSCTTVYTTIYGEATLVPKPPSPETSSIPPPPSSAVPEAPTSTFVPPVDLPTDAPELCPTPGEYTFPATTITVSETTTVCAPATTKLPEGTQTYGGITTVVDYETTIVVPYPTEQTNNGVVTSVIETTTFVCPEPGTYTVAPTTTVCVEETVVVYPTITTVVPGTYTRPAVTTTITQTNVIVVCPWTTKEPALAAPTSPASQPVPEPEPTYAPEPEPTYAPEPEPEEPGNGGDIGGGAGDHWAITYTPYSEDASGSCKSATQVDSDIKRISEAGFTVVRIYSTDCDTLQNVGGAAEKYGLHLIIGIFVKDTCDPNARDIKEQVNAIVEWANWAITDLVVVGNECIFQGRCDAASLKQLIVSVKEALNGAGYTGPYTTAETLNVWEQPQVASALCSVIDIVGGQVHPYFNADVSPSEAGQFVQNQLDILQNDICGLKPALNLECGWPTAGVPNGRAIPGQQEQREAIRSIRELVGDKTVFFSFHDDGWKDPGSCQCEQHWGSRLPLIVLVLSSVLTDLLVCCSVLASLVFLRPSLVLIIPLVISEDRKGRLFVVWHGLGQGHPLLLVLFEQNFSPSSIFEPRHRHHFALGIYSIIGVHYISLSRHPSLLSDWQYVRTAVVVHKSFYTKKFTYHQEISRTSNLSLALHNMEKRHLPNYREFCWKASSSMAVEPSSSQNTMNAPLLSNEMK</sequence>
<feature type="compositionally biased region" description="Pro residues" evidence="13">
    <location>
        <begin position="240"/>
        <end position="260"/>
    </location>
</feature>
<evidence type="ECO:0000256" key="8">
    <source>
        <dbReference type="ARBA" id="ARBA00024983"/>
    </source>
</evidence>
<feature type="compositionally biased region" description="Gly residues" evidence="13">
    <location>
        <begin position="267"/>
        <end position="277"/>
    </location>
</feature>
<name>A0A3N2PYV9_SODAK</name>
<evidence type="ECO:0000256" key="11">
    <source>
        <dbReference type="ARBA" id="ARBA00041516"/>
    </source>
</evidence>
<evidence type="ECO:0000256" key="10">
    <source>
        <dbReference type="ARBA" id="ARBA00041495"/>
    </source>
</evidence>
<evidence type="ECO:0000256" key="5">
    <source>
        <dbReference type="ARBA" id="ARBA00022729"/>
    </source>
</evidence>
<dbReference type="OrthoDB" id="4082933at2759"/>
<dbReference type="GO" id="GO:0009277">
    <property type="term" value="C:fungal-type cell wall"/>
    <property type="evidence" value="ECO:0007669"/>
    <property type="project" value="TreeGrafter"/>
</dbReference>
<keyword evidence="6 14" id="KW-0378">Hydrolase</keyword>